<dbReference type="HOGENOM" id="CLU_032956_1_1_11"/>
<dbReference type="AlphaFoldDB" id="Q8FT90"/>
<evidence type="ECO:0008006" key="3">
    <source>
        <dbReference type="Google" id="ProtNLM"/>
    </source>
</evidence>
<dbReference type="PRINTS" id="PR00411">
    <property type="entry name" value="PNDRDTASEI"/>
</dbReference>
<name>Q8FT90_COREF</name>
<dbReference type="eggNOG" id="COG0644">
    <property type="taxonomic scope" value="Bacteria"/>
</dbReference>
<dbReference type="PANTHER" id="PTHR39757">
    <property type="match status" value="1"/>
</dbReference>
<proteinExistence type="predicted"/>
<dbReference type="Proteomes" id="UP000001409">
    <property type="component" value="Chromosome"/>
</dbReference>
<dbReference type="SUPFAM" id="SSF51905">
    <property type="entry name" value="FAD/NAD(P)-binding domain"/>
    <property type="match status" value="1"/>
</dbReference>
<dbReference type="PANTHER" id="PTHR39757:SF5">
    <property type="entry name" value="OS02G0190600 PROTEIN"/>
    <property type="match status" value="1"/>
</dbReference>
<dbReference type="Gene3D" id="3.50.50.60">
    <property type="entry name" value="FAD/NAD(P)-binding domain"/>
    <property type="match status" value="1"/>
</dbReference>
<dbReference type="EMBL" id="BA000035">
    <property type="protein sequence ID" value="BAC18490.1"/>
    <property type="molecule type" value="Genomic_DNA"/>
</dbReference>
<keyword evidence="2" id="KW-1185">Reference proteome</keyword>
<dbReference type="STRING" id="196164.gene:10742101"/>
<protein>
    <recommendedName>
        <fullName evidence="3">Lycopene beta cyclase</fullName>
    </recommendedName>
</protein>
<dbReference type="KEGG" id="cef:CE1680"/>
<organism evidence="1 2">
    <name type="scientific">Corynebacterium efficiens (strain DSM 44549 / YS-314 / AJ 12310 / JCM 11189 / NBRC 100395)</name>
    <dbReference type="NCBI Taxonomy" id="196164"/>
    <lineage>
        <taxon>Bacteria</taxon>
        <taxon>Bacillati</taxon>
        <taxon>Actinomycetota</taxon>
        <taxon>Actinomycetes</taxon>
        <taxon>Mycobacteriales</taxon>
        <taxon>Corynebacteriaceae</taxon>
        <taxon>Corynebacterium</taxon>
    </lineage>
</organism>
<accession>Q8FT90</accession>
<reference evidence="1 2" key="1">
    <citation type="journal article" date="2003" name="Genome Res.">
        <title>Comparative complete genome sequence analysis of the amino acid replacements responsible for the thermostability of Corynebacterium efficiens.</title>
        <authorList>
            <person name="Nishio Y."/>
            <person name="Nakamura Y."/>
            <person name="Kawarabayasi Y."/>
            <person name="Usuda Y."/>
            <person name="Kimura E."/>
            <person name="Sugimoto S."/>
            <person name="Matsui K."/>
            <person name="Yamagishi A."/>
            <person name="Kikuchi H."/>
            <person name="Ikeo K."/>
            <person name="Gojobori T."/>
        </authorList>
    </citation>
    <scope>NUCLEOTIDE SEQUENCE [LARGE SCALE GENOMIC DNA]</scope>
    <source>
        <strain evidence="2">DSM 44549 / YS-314 / AJ 12310 / JCM 11189 / NBRC 100395</strain>
    </source>
</reference>
<sequence>MPGRLTSTLKSMNELYDVTVLGLGPSGTVAAYRATQRGLKVLGIDPKGINAPSTIGVWASQLPDWFPDEAVASRFTPEVISRTGRQVLTAEYAMLVPGWEQQLGGFDVVEKKADPAITVLYGVPAQKRRPLRSWFQPKSDELLSVMSEDDSFIDIVDHLWITTTPSTMSARQLAHGLVVPEGSVPEAHRRGVLMDFSPVAGFPEDGPVTFSYRVPLGDGTWLIEETILATDGDSQTLLAHLEAKNLARLEQLGIATEDIRRTEVVSFPLGPRGIPGDRARTPLGLALGMIPVSRRTSLDLSFLAGPWGGKGVKGEAHIGTAGGWIHPATGYSVGAVLAGTDEMLDRVLAGSPPTSRAWRVNYALRRFGLNVVLGFSPAQYQEFFAIVLGLPERDLLDYLISASPWDTARVMVRIILRAFRQTPSTALAVFRLAPGALFRK</sequence>
<dbReference type="Pfam" id="PF05834">
    <property type="entry name" value="Lycopene_cycl"/>
    <property type="match status" value="2"/>
</dbReference>
<dbReference type="InterPro" id="IPR036188">
    <property type="entry name" value="FAD/NAD-bd_sf"/>
</dbReference>
<evidence type="ECO:0000313" key="1">
    <source>
        <dbReference type="EMBL" id="BAC18490.1"/>
    </source>
</evidence>
<evidence type="ECO:0000313" key="2">
    <source>
        <dbReference type="Proteomes" id="UP000001409"/>
    </source>
</evidence>